<dbReference type="PROSITE" id="PS51918">
    <property type="entry name" value="RADICAL_SAM"/>
    <property type="match status" value="1"/>
</dbReference>
<reference evidence="6" key="1">
    <citation type="journal article" date="2015" name="Proc. Natl. Acad. Sci. U.S.A.">
        <title>Networks of energetic and metabolic interactions define dynamics in microbial communities.</title>
        <authorList>
            <person name="Embree M."/>
            <person name="Liu J.K."/>
            <person name="Al-Bassam M.M."/>
            <person name="Zengler K."/>
        </authorList>
    </citation>
    <scope>NUCLEOTIDE SEQUENCE</scope>
</reference>
<dbReference type="InterPro" id="IPR050377">
    <property type="entry name" value="Radical_SAM_PqqE_MftC-like"/>
</dbReference>
<dbReference type="AlphaFoldDB" id="A0A0W8G7X2"/>
<dbReference type="InterPro" id="IPR013785">
    <property type="entry name" value="Aldolase_TIM"/>
</dbReference>
<gene>
    <name evidence="6" type="ORF">ASZ90_000889</name>
</gene>
<keyword evidence="1" id="KW-0949">S-adenosyl-L-methionine</keyword>
<keyword evidence="4" id="KW-0411">Iron-sulfur</keyword>
<organism evidence="6">
    <name type="scientific">hydrocarbon metagenome</name>
    <dbReference type="NCBI Taxonomy" id="938273"/>
    <lineage>
        <taxon>unclassified sequences</taxon>
        <taxon>metagenomes</taxon>
        <taxon>ecological metagenomes</taxon>
    </lineage>
</organism>
<protein>
    <recommendedName>
        <fullName evidence="5">Radical SAM core domain-containing protein</fullName>
    </recommendedName>
</protein>
<keyword evidence="3" id="KW-0408">Iron</keyword>
<evidence type="ECO:0000256" key="4">
    <source>
        <dbReference type="ARBA" id="ARBA00023014"/>
    </source>
</evidence>
<dbReference type="GO" id="GO:0051536">
    <property type="term" value="F:iron-sulfur cluster binding"/>
    <property type="evidence" value="ECO:0007669"/>
    <property type="project" value="UniProtKB-KW"/>
</dbReference>
<evidence type="ECO:0000256" key="3">
    <source>
        <dbReference type="ARBA" id="ARBA00023004"/>
    </source>
</evidence>
<dbReference type="EMBL" id="LNQE01000119">
    <property type="protein sequence ID" value="KUG29216.1"/>
    <property type="molecule type" value="Genomic_DNA"/>
</dbReference>
<dbReference type="InterPro" id="IPR023885">
    <property type="entry name" value="4Fe4S-binding_SPASM_dom"/>
</dbReference>
<proteinExistence type="predicted"/>
<dbReference type="PANTHER" id="PTHR11228:SF7">
    <property type="entry name" value="PQQA PEPTIDE CYCLASE"/>
    <property type="match status" value="1"/>
</dbReference>
<keyword evidence="2" id="KW-0479">Metal-binding</keyword>
<dbReference type="Pfam" id="PF04055">
    <property type="entry name" value="Radical_SAM"/>
    <property type="match status" value="1"/>
</dbReference>
<dbReference type="CDD" id="cd21109">
    <property type="entry name" value="SPASM"/>
    <property type="match status" value="1"/>
</dbReference>
<dbReference type="PANTHER" id="PTHR11228">
    <property type="entry name" value="RADICAL SAM DOMAIN PROTEIN"/>
    <property type="match status" value="1"/>
</dbReference>
<dbReference type="GO" id="GO:0003824">
    <property type="term" value="F:catalytic activity"/>
    <property type="evidence" value="ECO:0007669"/>
    <property type="project" value="InterPro"/>
</dbReference>
<sequence>MSKRSSVALGTILKQSVKIARHPWIAGRLAALEKEKFLFGPLNPQAETGVARSIRQLSIRITDVCNLRCHTCGQWGDQGFLHGCNLKDLKKSEVTKERYLELLDDLAAKGHRPSVYLWGGEPTMYNGWLDIIDRATELRMPTSIATNATGIEKAADRLVAAPMFLLQVSIDGHCAETHNAARPSASGRDNYQVIQDALAAVNEAKKSRGAKLPLVAALTTISSANVHHLVDIYEAYKDRVDLFVYYLSWWIDEKSAQAHDADFARRFGFTPKLHWGWVGDWTIKDHETLDRQLTEVQRRSRPLNMPPVNIIPKITGLPNLKQYYGDHASTFGYDRCISIFQAVELDSNGDMSPCRDYHDYIVGNVKEQTITDLWNCESYRRFRGSLFSEGLMPACTRCCGLMGY</sequence>
<dbReference type="SFLD" id="SFLDS00029">
    <property type="entry name" value="Radical_SAM"/>
    <property type="match status" value="1"/>
</dbReference>
<accession>A0A0W8G7X2</accession>
<comment type="caution">
    <text evidence="6">The sequence shown here is derived from an EMBL/GenBank/DDBJ whole genome shotgun (WGS) entry which is preliminary data.</text>
</comment>
<evidence type="ECO:0000313" key="6">
    <source>
        <dbReference type="EMBL" id="KUG29216.1"/>
    </source>
</evidence>
<evidence type="ECO:0000259" key="5">
    <source>
        <dbReference type="PROSITE" id="PS51918"/>
    </source>
</evidence>
<dbReference type="SFLD" id="SFLDG01067">
    <property type="entry name" value="SPASM/twitch_domain_containing"/>
    <property type="match status" value="1"/>
</dbReference>
<evidence type="ECO:0000256" key="2">
    <source>
        <dbReference type="ARBA" id="ARBA00022723"/>
    </source>
</evidence>
<dbReference type="InterPro" id="IPR007197">
    <property type="entry name" value="rSAM"/>
</dbReference>
<dbReference type="Pfam" id="PF13186">
    <property type="entry name" value="SPASM"/>
    <property type="match status" value="1"/>
</dbReference>
<dbReference type="Gene3D" id="3.20.20.70">
    <property type="entry name" value="Aldolase class I"/>
    <property type="match status" value="1"/>
</dbReference>
<evidence type="ECO:0000256" key="1">
    <source>
        <dbReference type="ARBA" id="ARBA00022691"/>
    </source>
</evidence>
<dbReference type="CDD" id="cd01335">
    <property type="entry name" value="Radical_SAM"/>
    <property type="match status" value="1"/>
</dbReference>
<dbReference type="InterPro" id="IPR058240">
    <property type="entry name" value="rSAM_sf"/>
</dbReference>
<dbReference type="GO" id="GO:0046872">
    <property type="term" value="F:metal ion binding"/>
    <property type="evidence" value="ECO:0007669"/>
    <property type="project" value="UniProtKB-KW"/>
</dbReference>
<name>A0A0W8G7X2_9ZZZZ</name>
<dbReference type="SUPFAM" id="SSF102114">
    <property type="entry name" value="Radical SAM enzymes"/>
    <property type="match status" value="1"/>
</dbReference>
<feature type="domain" description="Radical SAM core" evidence="5">
    <location>
        <begin position="51"/>
        <end position="280"/>
    </location>
</feature>